<comment type="caution">
    <text evidence="1">The sequence shown here is derived from an EMBL/GenBank/DDBJ whole genome shotgun (WGS) entry which is preliminary data.</text>
</comment>
<evidence type="ECO:0000313" key="1">
    <source>
        <dbReference type="EMBL" id="CNH43885.1"/>
    </source>
</evidence>
<accession>A0AA36LMH4</accession>
<dbReference type="AlphaFoldDB" id="A0AA36LMH4"/>
<gene>
    <name evidence="1" type="ORF">ERS008502_00454</name>
</gene>
<organism evidence="1 2">
    <name type="scientific">Yersinia mollaretii</name>
    <dbReference type="NCBI Taxonomy" id="33060"/>
    <lineage>
        <taxon>Bacteria</taxon>
        <taxon>Pseudomonadati</taxon>
        <taxon>Pseudomonadota</taxon>
        <taxon>Gammaproteobacteria</taxon>
        <taxon>Enterobacterales</taxon>
        <taxon>Yersiniaceae</taxon>
        <taxon>Yersinia</taxon>
    </lineage>
</organism>
<protein>
    <submittedName>
        <fullName evidence="1">Uncharacterized protein</fullName>
    </submittedName>
</protein>
<sequence>MQMIVGVMYSIDRLLLVELPIFITYRSNYTHQ</sequence>
<dbReference type="EMBL" id="CQBM01000001">
    <property type="protein sequence ID" value="CNH43885.1"/>
    <property type="molecule type" value="Genomic_DNA"/>
</dbReference>
<proteinExistence type="predicted"/>
<reference evidence="1 2" key="1">
    <citation type="submission" date="2015-03" db="EMBL/GenBank/DDBJ databases">
        <authorList>
            <consortium name="Pathogen Informatics"/>
            <person name="Murphy D."/>
        </authorList>
    </citation>
    <scope>NUCLEOTIDE SEQUENCE [LARGE SCALE GENOMIC DNA]</scope>
    <source>
        <strain evidence="1 2">FE82747</strain>
    </source>
</reference>
<evidence type="ECO:0000313" key="2">
    <source>
        <dbReference type="Proteomes" id="UP000040841"/>
    </source>
</evidence>
<name>A0AA36LMH4_YERMO</name>
<dbReference type="Proteomes" id="UP000040841">
    <property type="component" value="Unassembled WGS sequence"/>
</dbReference>